<dbReference type="InterPro" id="IPR011005">
    <property type="entry name" value="Dihydropteroate_synth-like_sf"/>
</dbReference>
<reference evidence="3" key="1">
    <citation type="submission" date="2009-11" db="EMBL/GenBank/DDBJ databases">
        <authorList>
            <consortium name="The Broad Institute Genome Sequencing Platform"/>
            <person name="Ward D."/>
            <person name="Feldgarden M."/>
            <person name="Earl A."/>
            <person name="Young S.K."/>
            <person name="Zeng Q."/>
            <person name="Koehrsen M."/>
            <person name="Alvarado L."/>
            <person name="Berlin A."/>
            <person name="Bochicchio J."/>
            <person name="Borenstein D."/>
            <person name="Chapman S.B."/>
            <person name="Chen Z."/>
            <person name="Engels R."/>
            <person name="Freedman E."/>
            <person name="Gellesch M."/>
            <person name="Goldberg J."/>
            <person name="Griggs A."/>
            <person name="Gujja S."/>
            <person name="Heilman E."/>
            <person name="Heiman D."/>
            <person name="Hepburn T."/>
            <person name="Howarth C."/>
            <person name="Jen D."/>
            <person name="Larson L."/>
            <person name="Lewis B."/>
            <person name="Mehta T."/>
            <person name="Park D."/>
            <person name="Pearson M."/>
            <person name="Roberts A."/>
            <person name="Saif S."/>
            <person name="Shea T."/>
            <person name="Shenoy N."/>
            <person name="Sisk P."/>
            <person name="Stolte C."/>
            <person name="Sykes S."/>
            <person name="Thomson T."/>
            <person name="Walk T."/>
            <person name="White J."/>
            <person name="Yandava C."/>
            <person name="Izard J."/>
            <person name="Baranova O.V."/>
            <person name="Blanton J.M."/>
            <person name="Tanner A.C."/>
            <person name="Dewhirst F.E."/>
            <person name="Haas B."/>
            <person name="Nusbaum C."/>
            <person name="Birren B."/>
        </authorList>
    </citation>
    <scope>NUCLEOTIDE SEQUENCE [LARGE SCALE GENOMIC DNA]</scope>
    <source>
        <strain evidence="3">1-1 BBBD Race 1</strain>
    </source>
</reference>
<dbReference type="EMBL" id="ADAS02001581">
    <property type="protein sequence ID" value="OAV86144.1"/>
    <property type="molecule type" value="Genomic_DNA"/>
</dbReference>
<dbReference type="InterPro" id="IPR000489">
    <property type="entry name" value="Pterin-binding_dom"/>
</dbReference>
<evidence type="ECO:0000313" key="5">
    <source>
        <dbReference type="Proteomes" id="UP000005240"/>
    </source>
</evidence>
<dbReference type="AlphaFoldDB" id="A0A0C4FA18"/>
<evidence type="ECO:0000256" key="1">
    <source>
        <dbReference type="SAM" id="MobiDB-lite"/>
    </source>
</evidence>
<reference evidence="4" key="4">
    <citation type="submission" date="2025-05" db="UniProtKB">
        <authorList>
            <consortium name="EnsemblFungi"/>
        </authorList>
    </citation>
    <scope>IDENTIFICATION</scope>
    <source>
        <strain evidence="4">isolate 1-1 / race 1 (BBBD)</strain>
    </source>
</reference>
<feature type="compositionally biased region" description="Low complexity" evidence="1">
    <location>
        <begin position="32"/>
        <end position="53"/>
    </location>
</feature>
<feature type="compositionally biased region" description="Polar residues" evidence="1">
    <location>
        <begin position="1"/>
        <end position="11"/>
    </location>
</feature>
<reference evidence="3" key="2">
    <citation type="submission" date="2016-05" db="EMBL/GenBank/DDBJ databases">
        <title>Comparative analysis highlights variable genome content of wheat rusts and divergence of the mating loci.</title>
        <authorList>
            <person name="Cuomo C.A."/>
            <person name="Bakkeren G."/>
            <person name="Szabo L."/>
            <person name="Khalil H."/>
            <person name="Joly D."/>
            <person name="Goldberg J."/>
            <person name="Young S."/>
            <person name="Zeng Q."/>
            <person name="Fellers J."/>
        </authorList>
    </citation>
    <scope>NUCLEOTIDE SEQUENCE [LARGE SCALE GENOMIC DNA]</scope>
    <source>
        <strain evidence="3">1-1 BBBD Race 1</strain>
    </source>
</reference>
<feature type="domain" description="Pterin-binding" evidence="2">
    <location>
        <begin position="1"/>
        <end position="134"/>
    </location>
</feature>
<dbReference type="Gene3D" id="3.20.20.20">
    <property type="entry name" value="Dihydropteroate synthase-like"/>
    <property type="match status" value="1"/>
</dbReference>
<dbReference type="GO" id="GO:0046654">
    <property type="term" value="P:tetrahydrofolate biosynthetic process"/>
    <property type="evidence" value="ECO:0007669"/>
    <property type="project" value="TreeGrafter"/>
</dbReference>
<gene>
    <name evidence="3" type="ORF">PTTG_10058</name>
</gene>
<dbReference type="GO" id="GO:0005740">
    <property type="term" value="C:mitochondrial envelope"/>
    <property type="evidence" value="ECO:0007669"/>
    <property type="project" value="TreeGrafter"/>
</dbReference>
<dbReference type="PANTHER" id="PTHR20941">
    <property type="entry name" value="FOLATE SYNTHESIS PROTEINS"/>
    <property type="match status" value="1"/>
</dbReference>
<organism evidence="3">
    <name type="scientific">Puccinia triticina (isolate 1-1 / race 1 (BBBD))</name>
    <name type="common">Brown leaf rust fungus</name>
    <dbReference type="NCBI Taxonomy" id="630390"/>
    <lineage>
        <taxon>Eukaryota</taxon>
        <taxon>Fungi</taxon>
        <taxon>Dikarya</taxon>
        <taxon>Basidiomycota</taxon>
        <taxon>Pucciniomycotina</taxon>
        <taxon>Pucciniomycetes</taxon>
        <taxon>Pucciniales</taxon>
        <taxon>Pucciniaceae</taxon>
        <taxon>Puccinia</taxon>
    </lineage>
</organism>
<protein>
    <submittedName>
        <fullName evidence="4">Pterin-binding domain-containing protein</fullName>
    </submittedName>
</protein>
<sequence length="134" mass="14156">MARPNETTTYPLPSFALQIPHPGSPAQLLQGPISDSSSPISPTSNIPTTSEPIHTSSASRIQSKKSTAAAEPTKLLNINITFVPEAEAAVAAGAKIVNNVSGAEADKAMLPTVARLDMPYVLMHMRGKPYLFSM</sequence>
<evidence type="ECO:0000313" key="4">
    <source>
        <dbReference type="EnsemblFungi" id="PTTG_10058-t43_1-p1"/>
    </source>
</evidence>
<proteinExistence type="predicted"/>
<dbReference type="InterPro" id="IPR045031">
    <property type="entry name" value="DHP_synth-like"/>
</dbReference>
<reference evidence="4 5" key="3">
    <citation type="journal article" date="2017" name="G3 (Bethesda)">
        <title>Comparative analysis highlights variable genome content of wheat rusts and divergence of the mating loci.</title>
        <authorList>
            <person name="Cuomo C.A."/>
            <person name="Bakkeren G."/>
            <person name="Khalil H.B."/>
            <person name="Panwar V."/>
            <person name="Joly D."/>
            <person name="Linning R."/>
            <person name="Sakthikumar S."/>
            <person name="Song X."/>
            <person name="Adiconis X."/>
            <person name="Fan L."/>
            <person name="Goldberg J.M."/>
            <person name="Levin J.Z."/>
            <person name="Young S."/>
            <person name="Zeng Q."/>
            <person name="Anikster Y."/>
            <person name="Bruce M."/>
            <person name="Wang M."/>
            <person name="Yin C."/>
            <person name="McCallum B."/>
            <person name="Szabo L.J."/>
            <person name="Hulbert S."/>
            <person name="Chen X."/>
            <person name="Fellers J.P."/>
        </authorList>
    </citation>
    <scope>NUCLEOTIDE SEQUENCE</scope>
    <source>
        <strain evidence="5">Isolate 1-1 / race 1 (BBBD)</strain>
        <strain evidence="4">isolate 1-1 / race 1 (BBBD)</strain>
    </source>
</reference>
<evidence type="ECO:0000313" key="3">
    <source>
        <dbReference type="EMBL" id="OAV86144.1"/>
    </source>
</evidence>
<dbReference type="GO" id="GO:0004156">
    <property type="term" value="F:dihydropteroate synthase activity"/>
    <property type="evidence" value="ECO:0007669"/>
    <property type="project" value="TreeGrafter"/>
</dbReference>
<accession>A0A0C4FA18</accession>
<evidence type="ECO:0000259" key="2">
    <source>
        <dbReference type="PROSITE" id="PS50972"/>
    </source>
</evidence>
<keyword evidence="5" id="KW-1185">Reference proteome</keyword>
<feature type="compositionally biased region" description="Polar residues" evidence="1">
    <location>
        <begin position="54"/>
        <end position="66"/>
    </location>
</feature>
<name>A0A0C4FA18_PUCT1</name>
<dbReference type="STRING" id="630390.A0A0C4FA18"/>
<dbReference type="Proteomes" id="UP000005240">
    <property type="component" value="Unassembled WGS sequence"/>
</dbReference>
<dbReference type="OrthoDB" id="615426at2759"/>
<dbReference type="PROSITE" id="PS50972">
    <property type="entry name" value="PTERIN_BINDING"/>
    <property type="match status" value="1"/>
</dbReference>
<dbReference type="SUPFAM" id="SSF51717">
    <property type="entry name" value="Dihydropteroate synthetase-like"/>
    <property type="match status" value="1"/>
</dbReference>
<feature type="region of interest" description="Disordered" evidence="1">
    <location>
        <begin position="1"/>
        <end position="69"/>
    </location>
</feature>
<dbReference type="EnsemblFungi" id="PTTG_10058-t43_1">
    <property type="protein sequence ID" value="PTTG_10058-t43_1-p1"/>
    <property type="gene ID" value="PTTG_10058"/>
</dbReference>
<dbReference type="VEuPathDB" id="FungiDB:PTTG_10058"/>
<dbReference type="PANTHER" id="PTHR20941:SF1">
    <property type="entry name" value="FOLIC ACID SYNTHESIS PROTEIN FOL1"/>
    <property type="match status" value="1"/>
</dbReference>
<dbReference type="Pfam" id="PF00809">
    <property type="entry name" value="Pterin_bind"/>
    <property type="match status" value="1"/>
</dbReference>